<comment type="cofactor">
    <cofactor evidence="1">
        <name>[4Fe-4S] cluster</name>
        <dbReference type="ChEBI" id="CHEBI:49883"/>
    </cofactor>
</comment>
<dbReference type="InterPro" id="IPR023885">
    <property type="entry name" value="4Fe4S-binding_SPASM_dom"/>
</dbReference>
<organism evidence="8 9">
    <name type="scientific">Paraprevotella clara YIT 11840</name>
    <dbReference type="NCBI Taxonomy" id="762968"/>
    <lineage>
        <taxon>Bacteria</taxon>
        <taxon>Pseudomonadati</taxon>
        <taxon>Bacteroidota</taxon>
        <taxon>Bacteroidia</taxon>
        <taxon>Bacteroidales</taxon>
        <taxon>Prevotellaceae</taxon>
        <taxon>Paraprevotella</taxon>
    </lineage>
</organism>
<dbReference type="InterPro" id="IPR013785">
    <property type="entry name" value="Aldolase_TIM"/>
</dbReference>
<dbReference type="SUPFAM" id="SSF102114">
    <property type="entry name" value="Radical SAM enzymes"/>
    <property type="match status" value="1"/>
</dbReference>
<dbReference type="PANTHER" id="PTHR43273:SF3">
    <property type="entry name" value="ANAEROBIC SULFATASE-MATURATING ENZYME HOMOLOG ASLB-RELATED"/>
    <property type="match status" value="1"/>
</dbReference>
<dbReference type="SFLD" id="SFLDG01067">
    <property type="entry name" value="SPASM/twitch_domain_containing"/>
    <property type="match status" value="1"/>
</dbReference>
<name>G5SVA1_9BACT</name>
<dbReference type="InterPro" id="IPR000385">
    <property type="entry name" value="MoaA_NifB_PqqE_Fe-S-bd_CS"/>
</dbReference>
<dbReference type="eggNOG" id="COG0641">
    <property type="taxonomic scope" value="Bacteria"/>
</dbReference>
<dbReference type="PROSITE" id="PS01305">
    <property type="entry name" value="MOAA_NIFB_PQQE"/>
    <property type="match status" value="1"/>
</dbReference>
<reference evidence="8 9" key="1">
    <citation type="submission" date="2011-03" db="EMBL/GenBank/DDBJ databases">
        <authorList>
            <person name="Weinstock G."/>
            <person name="Sodergren E."/>
            <person name="Clifton S."/>
            <person name="Fulton L."/>
            <person name="Fulton B."/>
            <person name="Courtney L."/>
            <person name="Fronick C."/>
            <person name="Harrison M."/>
            <person name="Strong C."/>
            <person name="Farmer C."/>
            <person name="Delahaunty K."/>
            <person name="Markovic C."/>
            <person name="Hall O."/>
            <person name="Minx P."/>
            <person name="Tomlinson C."/>
            <person name="Mitreva M."/>
            <person name="Hou S."/>
            <person name="Chen J."/>
            <person name="Wollam A."/>
            <person name="Pepin K.H."/>
            <person name="Johnson M."/>
            <person name="Bhonagiri V."/>
            <person name="Zhang X."/>
            <person name="Suruliraj S."/>
            <person name="Warren W."/>
            <person name="Chinwalla A."/>
            <person name="Mardis E.R."/>
            <person name="Wilson R.K."/>
        </authorList>
    </citation>
    <scope>NUCLEOTIDE SEQUENCE [LARGE SCALE GENOMIC DNA]</scope>
    <source>
        <strain evidence="8 9">YIT 11840</strain>
    </source>
</reference>
<accession>G5SVA1</accession>
<dbReference type="SFLD" id="SFLDS00029">
    <property type="entry name" value="Radical_SAM"/>
    <property type="match status" value="1"/>
</dbReference>
<comment type="caution">
    <text evidence="8">The sequence shown here is derived from an EMBL/GenBank/DDBJ whole genome shotgun (WGS) entry which is preliminary data.</text>
</comment>
<sequence length="456" mass="52967">MNGLRLSDYTIPVELESNKGKFMLIHGYTGALDVIGRDVLEQIRKNPLEGSLSSNAIDRLLKRGYLTTKDKEEEQMYVERFCKILSKRNKLLLKKNFTLVVTYNCNFNCPYCFEKELMGGKYKNVGKTISKKLSTNFFDTIPIIEPNKYLRNNVISLFGGEPLLEENIDLVKYIVDQGKERGYVFTATTNGYDLPVYENLLGNKLIQGVQITIDGCQSVHDSRRMHSIYGGTFNKIIRNIKYFLSKGVFVRVRINIDEDNIDELDKLDSYFKENKLYDFERFSVYAAYISGDLNFNPRSYQVSKRKCITQRYFLEKLKKYSTGITFEQQLYSNFYNAIKNSKVLNLSPSHCNARFGSYIFDPFGNIYSCLEAIGTTDDVIGTYYNELRWNKENKDKWFNQEIGLDEECKKCKYILLCGRGCYAKNRMADKKGEKCDDFPIRLRSVARKVYSDLKGF</sequence>
<protein>
    <submittedName>
        <fullName evidence="8">Radical SAM domain protein</fullName>
    </submittedName>
</protein>
<dbReference type="PANTHER" id="PTHR43273">
    <property type="entry name" value="ANAEROBIC SULFATASE-MATURATING ENZYME HOMOLOG ASLB-RELATED"/>
    <property type="match status" value="1"/>
</dbReference>
<dbReference type="NCBIfam" id="TIGR04085">
    <property type="entry name" value="rSAM_more_4Fe4S"/>
    <property type="match status" value="1"/>
</dbReference>
<dbReference type="PATRIC" id="fig|762968.3.peg.2888"/>
<evidence type="ECO:0000256" key="2">
    <source>
        <dbReference type="ARBA" id="ARBA00022485"/>
    </source>
</evidence>
<dbReference type="AlphaFoldDB" id="G5SVA1"/>
<dbReference type="OrthoDB" id="9808591at2"/>
<evidence type="ECO:0000256" key="3">
    <source>
        <dbReference type="ARBA" id="ARBA00022691"/>
    </source>
</evidence>
<keyword evidence="2" id="KW-0004">4Fe-4S</keyword>
<keyword evidence="9" id="KW-1185">Reference proteome</keyword>
<comment type="similarity">
    <text evidence="7">Belongs to the radical SAM superfamily. Anaerobic sulfatase-maturating enzyme family.</text>
</comment>
<evidence type="ECO:0000256" key="6">
    <source>
        <dbReference type="ARBA" id="ARBA00023014"/>
    </source>
</evidence>
<dbReference type="STRING" id="762968.HMPREF9441_03273"/>
<keyword evidence="4" id="KW-0479">Metal-binding</keyword>
<dbReference type="UniPathway" id="UPA00782"/>
<dbReference type="EMBL" id="AFFY01000054">
    <property type="protein sequence ID" value="EHG98756.1"/>
    <property type="molecule type" value="Genomic_DNA"/>
</dbReference>
<gene>
    <name evidence="8" type="ORF">HMPREF9441_03273</name>
</gene>
<evidence type="ECO:0000256" key="5">
    <source>
        <dbReference type="ARBA" id="ARBA00023004"/>
    </source>
</evidence>
<proteinExistence type="inferred from homology"/>
<evidence type="ECO:0000256" key="7">
    <source>
        <dbReference type="ARBA" id="ARBA00023601"/>
    </source>
</evidence>
<keyword evidence="6" id="KW-0411">Iron-sulfur</keyword>
<evidence type="ECO:0000256" key="4">
    <source>
        <dbReference type="ARBA" id="ARBA00022723"/>
    </source>
</evidence>
<dbReference type="HOGENOM" id="CLU_009273_3_1_10"/>
<dbReference type="GO" id="GO:0016491">
    <property type="term" value="F:oxidoreductase activity"/>
    <property type="evidence" value="ECO:0007669"/>
    <property type="project" value="InterPro"/>
</dbReference>
<dbReference type="GO" id="GO:0051539">
    <property type="term" value="F:4 iron, 4 sulfur cluster binding"/>
    <property type="evidence" value="ECO:0007669"/>
    <property type="project" value="UniProtKB-KW"/>
</dbReference>
<dbReference type="GO" id="GO:0046872">
    <property type="term" value="F:metal ion binding"/>
    <property type="evidence" value="ECO:0007669"/>
    <property type="project" value="UniProtKB-KW"/>
</dbReference>
<dbReference type="Proteomes" id="UP000003598">
    <property type="component" value="Unassembled WGS sequence"/>
</dbReference>
<dbReference type="Gene3D" id="3.20.20.70">
    <property type="entry name" value="Aldolase class I"/>
    <property type="match status" value="1"/>
</dbReference>
<dbReference type="InterPro" id="IPR023867">
    <property type="entry name" value="Sulphatase_maturase_rSAM"/>
</dbReference>
<dbReference type="InterPro" id="IPR058240">
    <property type="entry name" value="rSAM_sf"/>
</dbReference>
<evidence type="ECO:0000313" key="9">
    <source>
        <dbReference type="Proteomes" id="UP000003598"/>
    </source>
</evidence>
<dbReference type="Pfam" id="PF13353">
    <property type="entry name" value="Fer4_12"/>
    <property type="match status" value="1"/>
</dbReference>
<evidence type="ECO:0000256" key="1">
    <source>
        <dbReference type="ARBA" id="ARBA00001966"/>
    </source>
</evidence>
<evidence type="ECO:0000313" key="8">
    <source>
        <dbReference type="EMBL" id="EHG98756.1"/>
    </source>
</evidence>
<dbReference type="CDD" id="cd01335">
    <property type="entry name" value="Radical_SAM"/>
    <property type="match status" value="1"/>
</dbReference>
<dbReference type="RefSeq" id="WP_008622371.1">
    <property type="nucleotide sequence ID" value="NZ_JH376625.1"/>
</dbReference>
<keyword evidence="5" id="KW-0408">Iron</keyword>
<keyword evidence="3" id="KW-0949">S-adenosyl-L-methionine</keyword>
<dbReference type="InterPro" id="IPR007197">
    <property type="entry name" value="rSAM"/>
</dbReference>
<dbReference type="GeneID" id="93558515"/>